<dbReference type="EMBL" id="CP043043">
    <property type="protein sequence ID" value="QEH96924.1"/>
    <property type="molecule type" value="Genomic_DNA"/>
</dbReference>
<dbReference type="PROSITE" id="PS51318">
    <property type="entry name" value="TAT"/>
    <property type="match status" value="1"/>
</dbReference>
<dbReference type="Gene3D" id="3.40.190.10">
    <property type="entry name" value="Periplasmic binding protein-like II"/>
    <property type="match status" value="2"/>
</dbReference>
<dbReference type="PANTHER" id="PTHR30024">
    <property type="entry name" value="ALIPHATIC SULFONATES-BINDING PROTEIN-RELATED"/>
    <property type="match status" value="1"/>
</dbReference>
<dbReference type="SMART" id="SM00062">
    <property type="entry name" value="PBPb"/>
    <property type="match status" value="1"/>
</dbReference>
<gene>
    <name evidence="3" type="ORF">FXF46_12065</name>
</gene>
<name>A0AAP9ESH6_GLUTH</name>
<dbReference type="Proteomes" id="UP000323560">
    <property type="component" value="Chromosome"/>
</dbReference>
<dbReference type="InterPro" id="IPR006311">
    <property type="entry name" value="TAT_signal"/>
</dbReference>
<dbReference type="SUPFAM" id="SSF53850">
    <property type="entry name" value="Periplasmic binding protein-like II"/>
    <property type="match status" value="1"/>
</dbReference>
<feature type="domain" description="Solute-binding protein family 3/N-terminal" evidence="2">
    <location>
        <begin position="46"/>
        <end position="259"/>
    </location>
</feature>
<dbReference type="AlphaFoldDB" id="A0AAP9ESH6"/>
<reference evidence="3 4" key="1">
    <citation type="submission" date="2019-08" db="EMBL/GenBank/DDBJ databases">
        <title>Gluconobacter frateurii HD924 genome.</title>
        <authorList>
            <person name="Liu Y."/>
            <person name="Zhang P."/>
        </authorList>
    </citation>
    <scope>NUCLEOTIDE SEQUENCE [LARGE SCALE GENOMIC DNA]</scope>
    <source>
        <strain evidence="3 4">HD924</strain>
    </source>
</reference>
<organism evidence="3 4">
    <name type="scientific">Gluconobacter thailandicus</name>
    <dbReference type="NCBI Taxonomy" id="257438"/>
    <lineage>
        <taxon>Bacteria</taxon>
        <taxon>Pseudomonadati</taxon>
        <taxon>Pseudomonadota</taxon>
        <taxon>Alphaproteobacteria</taxon>
        <taxon>Acetobacterales</taxon>
        <taxon>Acetobacteraceae</taxon>
        <taxon>Gluconobacter</taxon>
    </lineage>
</organism>
<dbReference type="KEGG" id="gti:FXF46_12065"/>
<dbReference type="InterPro" id="IPR015168">
    <property type="entry name" value="SsuA/THI5"/>
</dbReference>
<dbReference type="InterPro" id="IPR001638">
    <property type="entry name" value="Solute-binding_3/MltF_N"/>
</dbReference>
<evidence type="ECO:0000256" key="1">
    <source>
        <dbReference type="ARBA" id="ARBA00010742"/>
    </source>
</evidence>
<dbReference type="Pfam" id="PF09084">
    <property type="entry name" value="NMT1"/>
    <property type="match status" value="1"/>
</dbReference>
<protein>
    <submittedName>
        <fullName evidence="3">PhnD/SsuA/transferrin family substrate-binding protein</fullName>
    </submittedName>
</protein>
<evidence type="ECO:0000259" key="2">
    <source>
        <dbReference type="SMART" id="SM00062"/>
    </source>
</evidence>
<accession>A0AAP9ESH6</accession>
<comment type="similarity">
    <text evidence="1">Belongs to the bacterial solute-binding protein SsuA/TauA family.</text>
</comment>
<sequence>MRSDFMPLSSPPFKRRHFLGLTSAVAGASFLPHQVAAQTKDLSQITLRAATFRGADQTLLKETGLDDFPYKVSFSEFNSGNIIAQAINADALDIGGWSEIPMVFAATSGARISIIATLEGPTTDQVLLVPEHSTAKSIKDLKGKRIGYIKATTAHYFLIKMLEQQGLSWRDITPIALGVSEGLTAMKSGSLDGWATYGYAIQMLEADKTARILQSAANILSGHYFIGANPLRLKDPAFRAIAADYLGRLNKAYSILSNDKPRWAHAISPVIQVPEPLVLNYLQNQNRSYHLRAWRKTDITSAQDIANTFAKNGFLPEGTELEPIFSPALSEALDHQRSVQ</sequence>
<proteinExistence type="inferred from homology"/>
<evidence type="ECO:0000313" key="4">
    <source>
        <dbReference type="Proteomes" id="UP000323560"/>
    </source>
</evidence>
<evidence type="ECO:0000313" key="3">
    <source>
        <dbReference type="EMBL" id="QEH96924.1"/>
    </source>
</evidence>
<dbReference type="PANTHER" id="PTHR30024:SF48">
    <property type="entry name" value="ABC TRANSPORTER SUBSTRATE-BINDING PROTEIN"/>
    <property type="match status" value="1"/>
</dbReference>